<dbReference type="AlphaFoldDB" id="A0AAV4D863"/>
<comment type="caution">
    <text evidence="1">The sequence shown here is derived from an EMBL/GenBank/DDBJ whole genome shotgun (WGS) entry which is preliminary data.</text>
</comment>
<dbReference type="Proteomes" id="UP000735302">
    <property type="component" value="Unassembled WGS sequence"/>
</dbReference>
<proteinExistence type="predicted"/>
<evidence type="ECO:0000313" key="2">
    <source>
        <dbReference type="Proteomes" id="UP000735302"/>
    </source>
</evidence>
<name>A0AAV4D863_9GAST</name>
<dbReference type="EMBL" id="BLXT01007613">
    <property type="protein sequence ID" value="GFO40369.1"/>
    <property type="molecule type" value="Genomic_DNA"/>
</dbReference>
<accession>A0AAV4D863</accession>
<organism evidence="1 2">
    <name type="scientific">Plakobranchus ocellatus</name>
    <dbReference type="NCBI Taxonomy" id="259542"/>
    <lineage>
        <taxon>Eukaryota</taxon>
        <taxon>Metazoa</taxon>
        <taxon>Spiralia</taxon>
        <taxon>Lophotrochozoa</taxon>
        <taxon>Mollusca</taxon>
        <taxon>Gastropoda</taxon>
        <taxon>Heterobranchia</taxon>
        <taxon>Euthyneura</taxon>
        <taxon>Panpulmonata</taxon>
        <taxon>Sacoglossa</taxon>
        <taxon>Placobranchoidea</taxon>
        <taxon>Plakobranchidae</taxon>
        <taxon>Plakobranchus</taxon>
    </lineage>
</organism>
<gene>
    <name evidence="1" type="ORF">PoB_006687400</name>
</gene>
<reference evidence="1 2" key="1">
    <citation type="journal article" date="2021" name="Elife">
        <title>Chloroplast acquisition without the gene transfer in kleptoplastic sea slugs, Plakobranchus ocellatus.</title>
        <authorList>
            <person name="Maeda T."/>
            <person name="Takahashi S."/>
            <person name="Yoshida T."/>
            <person name="Shimamura S."/>
            <person name="Takaki Y."/>
            <person name="Nagai Y."/>
            <person name="Toyoda A."/>
            <person name="Suzuki Y."/>
            <person name="Arimoto A."/>
            <person name="Ishii H."/>
            <person name="Satoh N."/>
            <person name="Nishiyama T."/>
            <person name="Hasebe M."/>
            <person name="Maruyama T."/>
            <person name="Minagawa J."/>
            <person name="Obokata J."/>
            <person name="Shigenobu S."/>
        </authorList>
    </citation>
    <scope>NUCLEOTIDE SEQUENCE [LARGE SCALE GENOMIC DNA]</scope>
</reference>
<evidence type="ECO:0000313" key="1">
    <source>
        <dbReference type="EMBL" id="GFO40369.1"/>
    </source>
</evidence>
<sequence>MADAGTHGADVANRHTLWQPYMQRRVDVMVDAHYSCICRRTMVTVMDYLNAQFKLTVQVIVAVFMSSFNWQKKDETSSIHVKNVSELRKTDRKRVLVFHVNLLISTSKKAFLRMILLLDAVSM</sequence>
<keyword evidence="2" id="KW-1185">Reference proteome</keyword>
<protein>
    <submittedName>
        <fullName evidence="1">Uncharacterized protein</fullName>
    </submittedName>
</protein>